<feature type="domain" description="TauD/TfdA-like" evidence="2">
    <location>
        <begin position="1"/>
        <end position="193"/>
    </location>
</feature>
<organism evidence="3 4">
    <name type="scientific">Saccoglossus kowalevskii</name>
    <name type="common">Acorn worm</name>
    <dbReference type="NCBI Taxonomy" id="10224"/>
    <lineage>
        <taxon>Eukaryota</taxon>
        <taxon>Metazoa</taxon>
        <taxon>Hemichordata</taxon>
        <taxon>Enteropneusta</taxon>
        <taxon>Harrimaniidae</taxon>
        <taxon>Saccoglossus</taxon>
    </lineage>
</organism>
<dbReference type="InterPro" id="IPR042098">
    <property type="entry name" value="TauD-like_sf"/>
</dbReference>
<protein>
    <submittedName>
        <fullName evidence="4">Uncharacterized protein LOC102805921</fullName>
    </submittedName>
</protein>
<dbReference type="GeneID" id="102805921"/>
<sequence length="194" mass="22373">IIFFCDVPPEQGNGGESVICDVRETLPKLDPEIVDKFDRLGIQYRLYISSSGKYKSIQNVFGTTDKVIIQKFMEDRGYGHTWENDGSLYYWSTLPAFRTHPKTKERVWFNSASVSHASFSRDHPCYAGMDIPDDKLPYTCYYGDGSEIEPETLQHIRDVLWQSTVAFQMEKGEVLVYDNIYSQHGRIGYTGERK</sequence>
<proteinExistence type="predicted"/>
<feature type="non-terminal residue" evidence="4">
    <location>
        <position position="194"/>
    </location>
</feature>
<dbReference type="Pfam" id="PF02668">
    <property type="entry name" value="TauD"/>
    <property type="match status" value="1"/>
</dbReference>
<reference evidence="4" key="1">
    <citation type="submission" date="2025-08" db="UniProtKB">
        <authorList>
            <consortium name="RefSeq"/>
        </authorList>
    </citation>
    <scope>IDENTIFICATION</scope>
    <source>
        <tissue evidence="4">Testes</tissue>
    </source>
</reference>
<dbReference type="RefSeq" id="XP_006813944.1">
    <property type="nucleotide sequence ID" value="XM_006813881.1"/>
</dbReference>
<dbReference type="InterPro" id="IPR003819">
    <property type="entry name" value="TauD/TfdA-like"/>
</dbReference>
<evidence type="ECO:0000256" key="1">
    <source>
        <dbReference type="ARBA" id="ARBA00023002"/>
    </source>
</evidence>
<dbReference type="InterPro" id="IPR050411">
    <property type="entry name" value="AlphaKG_dependent_hydroxylases"/>
</dbReference>
<gene>
    <name evidence="4" type="primary">LOC102805921</name>
</gene>
<dbReference type="Gene3D" id="3.60.130.10">
    <property type="entry name" value="Clavaminate synthase-like"/>
    <property type="match status" value="1"/>
</dbReference>
<accession>A0ABM0M1Q3</accession>
<dbReference type="SUPFAM" id="SSF51197">
    <property type="entry name" value="Clavaminate synthase-like"/>
    <property type="match status" value="1"/>
</dbReference>
<name>A0ABM0M1Q3_SACKO</name>
<evidence type="ECO:0000259" key="2">
    <source>
        <dbReference type="Pfam" id="PF02668"/>
    </source>
</evidence>
<keyword evidence="1" id="KW-0560">Oxidoreductase</keyword>
<dbReference type="Proteomes" id="UP000694865">
    <property type="component" value="Unplaced"/>
</dbReference>
<evidence type="ECO:0000313" key="3">
    <source>
        <dbReference type="Proteomes" id="UP000694865"/>
    </source>
</evidence>
<evidence type="ECO:0000313" key="4">
    <source>
        <dbReference type="RefSeq" id="XP_006813944.1"/>
    </source>
</evidence>
<dbReference type="PANTHER" id="PTHR10696:SF21">
    <property type="entry name" value="TAUD_TFDA-LIKE DOMAIN-CONTAINING PROTEIN"/>
    <property type="match status" value="1"/>
</dbReference>
<dbReference type="PANTHER" id="PTHR10696">
    <property type="entry name" value="GAMMA-BUTYROBETAINE HYDROXYLASE-RELATED"/>
    <property type="match status" value="1"/>
</dbReference>
<feature type="non-terminal residue" evidence="4">
    <location>
        <position position="1"/>
    </location>
</feature>
<keyword evidence="3" id="KW-1185">Reference proteome</keyword>